<protein>
    <submittedName>
        <fullName evidence="2">Uncharacterized protein</fullName>
    </submittedName>
</protein>
<accession>A0A816LCP4</accession>
<feature type="compositionally biased region" description="Low complexity" evidence="1">
    <location>
        <begin position="423"/>
        <end position="436"/>
    </location>
</feature>
<organism evidence="2 4">
    <name type="scientific">Rotaria magnacalcarata</name>
    <dbReference type="NCBI Taxonomy" id="392030"/>
    <lineage>
        <taxon>Eukaryota</taxon>
        <taxon>Metazoa</taxon>
        <taxon>Spiralia</taxon>
        <taxon>Gnathifera</taxon>
        <taxon>Rotifera</taxon>
        <taxon>Eurotatoria</taxon>
        <taxon>Bdelloidea</taxon>
        <taxon>Philodinida</taxon>
        <taxon>Philodinidae</taxon>
        <taxon>Rotaria</taxon>
    </lineage>
</organism>
<feature type="region of interest" description="Disordered" evidence="1">
    <location>
        <begin position="394"/>
        <end position="461"/>
    </location>
</feature>
<feature type="region of interest" description="Disordered" evidence="1">
    <location>
        <begin position="573"/>
        <end position="728"/>
    </location>
</feature>
<evidence type="ECO:0000313" key="2">
    <source>
        <dbReference type="EMBL" id="CAF1934988.1"/>
    </source>
</evidence>
<reference evidence="2" key="1">
    <citation type="submission" date="2021-02" db="EMBL/GenBank/DDBJ databases">
        <authorList>
            <person name="Nowell W R."/>
        </authorList>
    </citation>
    <scope>NUCLEOTIDE SEQUENCE</scope>
</reference>
<dbReference type="Proteomes" id="UP000663856">
    <property type="component" value="Unassembled WGS sequence"/>
</dbReference>
<feature type="compositionally biased region" description="Basic and acidic residues" evidence="1">
    <location>
        <begin position="273"/>
        <end position="293"/>
    </location>
</feature>
<feature type="compositionally biased region" description="Polar residues" evidence="1">
    <location>
        <begin position="394"/>
        <end position="403"/>
    </location>
</feature>
<feature type="compositionally biased region" description="Low complexity" evidence="1">
    <location>
        <begin position="108"/>
        <end position="124"/>
    </location>
</feature>
<feature type="compositionally biased region" description="Basic and acidic residues" evidence="1">
    <location>
        <begin position="591"/>
        <end position="600"/>
    </location>
</feature>
<evidence type="ECO:0000256" key="1">
    <source>
        <dbReference type="SAM" id="MobiDB-lite"/>
    </source>
</evidence>
<dbReference type="EMBL" id="CAJNRF010000070">
    <property type="protein sequence ID" value="CAF1934988.1"/>
    <property type="molecule type" value="Genomic_DNA"/>
</dbReference>
<feature type="region of interest" description="Disordered" evidence="1">
    <location>
        <begin position="107"/>
        <end position="133"/>
    </location>
</feature>
<sequence>MSYGTSLLASYPLSYDLSTLASDDFVQRSSFGTFYEPSASYSTSGRLLSDELAYGNQVGLGSTSYRSSIYSHLPPTNYRTSSTTDWRRDILPQNSYTALNNIREYTESLETSSNTNRTSSVTRSINDNNINGPLSSIFPNYQQSYNLSYNDSSRSPRINTIWNPLRTKIHKHDENLTPTHRIISEYSTASARKTSPIEVAKKDRTPAPSAPTPIALTRQENHHHTYPPSTDTEKHHHTYPPPTDTEKHHHTYPPSTDTEKHHSSANVETSSNENKDETLTDEKKDETLADEKNDEQAWTTKIDKLHIMKAQREKDKAKLTRALPVLPKKNDNKPIINKSTVVAQDNSAREASFQMRSGTYFDSLFDGNFFRKSSTNQQQLSPSHQRTVALRNKPYSNSFNKPRTTIFPKYVPPNRAPQHEPPTISSTSTTTTSSITKKQQGSKQNHLDSVTPRENIHKDTDERYREALTKFRTDRAEQQQKETNESTAKRLTYGDYVRRSTKDDLLHTAIKPSPWSDFIDLKKGHLLSLTKEEKKELYNQSKSYGERVRFRNFTMHYGPKMTQAQYRAQFWPTQNRESPSSDESNDDDDNNDSKSLKRSDSSSTVKTTARTFTKPAANNETTTDNQSSRMQNHTDQSSTIQESDEDDEDDGDVETSDFDSSRKQKRNNRFKKFDLSVQTTSGTEETENEETSERQRFQTKNRDTDEELRTVMEEKTLESFEGSRYKKR</sequence>
<evidence type="ECO:0000313" key="3">
    <source>
        <dbReference type="EMBL" id="CAF4051125.1"/>
    </source>
</evidence>
<comment type="caution">
    <text evidence="2">The sequence shown here is derived from an EMBL/GenBank/DDBJ whole genome shotgun (WGS) entry which is preliminary data.</text>
</comment>
<keyword evidence="5" id="KW-1185">Reference proteome</keyword>
<dbReference type="Proteomes" id="UP000663866">
    <property type="component" value="Unassembled WGS sequence"/>
</dbReference>
<feature type="region of interest" description="Disordered" evidence="1">
    <location>
        <begin position="185"/>
        <end position="293"/>
    </location>
</feature>
<name>A0A816LCP4_9BILA</name>
<evidence type="ECO:0000313" key="4">
    <source>
        <dbReference type="Proteomes" id="UP000663856"/>
    </source>
</evidence>
<evidence type="ECO:0000313" key="5">
    <source>
        <dbReference type="Proteomes" id="UP000663866"/>
    </source>
</evidence>
<gene>
    <name evidence="3" type="ORF">OVN521_LOCUS17999</name>
    <name evidence="2" type="ORF">WKI299_LOCUS1282</name>
</gene>
<dbReference type="EMBL" id="CAJOBG010003202">
    <property type="protein sequence ID" value="CAF4051125.1"/>
    <property type="molecule type" value="Genomic_DNA"/>
</dbReference>
<proteinExistence type="predicted"/>
<dbReference type="AlphaFoldDB" id="A0A816LCP4"/>
<feature type="compositionally biased region" description="Acidic residues" evidence="1">
    <location>
        <begin position="642"/>
        <end position="657"/>
    </location>
</feature>
<feature type="compositionally biased region" description="Basic and acidic residues" evidence="1">
    <location>
        <begin position="691"/>
        <end position="728"/>
    </location>
</feature>
<feature type="compositionally biased region" description="Polar residues" evidence="1">
    <location>
        <begin position="437"/>
        <end position="448"/>
    </location>
</feature>
<feature type="compositionally biased region" description="Polar residues" evidence="1">
    <location>
        <begin position="604"/>
        <end position="634"/>
    </location>
</feature>